<comment type="caution">
    <text evidence="8">The sequence shown here is derived from an EMBL/GenBank/DDBJ whole genome shotgun (WGS) entry which is preliminary data.</text>
</comment>
<dbReference type="PANTHER" id="PTHR23519">
    <property type="entry name" value="AUTOPHAGY-RELATED PROTEIN 22"/>
    <property type="match status" value="1"/>
</dbReference>
<dbReference type="InterPro" id="IPR050495">
    <property type="entry name" value="ATG22/LtaA_families"/>
</dbReference>
<feature type="transmembrane region" description="Helical" evidence="7">
    <location>
        <begin position="130"/>
        <end position="155"/>
    </location>
</feature>
<reference evidence="8 9" key="1">
    <citation type="journal article" date="2015" name="Plant Cell">
        <title>Oil accumulation by the oleaginous diatom Fistulifera solaris as revealed by the genome and transcriptome.</title>
        <authorList>
            <person name="Tanaka T."/>
            <person name="Maeda Y."/>
            <person name="Veluchamy A."/>
            <person name="Tanaka M."/>
            <person name="Abida H."/>
            <person name="Marechal E."/>
            <person name="Bowler C."/>
            <person name="Muto M."/>
            <person name="Sunaga Y."/>
            <person name="Tanaka M."/>
            <person name="Yoshino T."/>
            <person name="Taniguchi T."/>
            <person name="Fukuda Y."/>
            <person name="Nemoto M."/>
            <person name="Matsumoto M."/>
            <person name="Wong P.S."/>
            <person name="Aburatani S."/>
            <person name="Fujibuchi W."/>
        </authorList>
    </citation>
    <scope>NUCLEOTIDE SEQUENCE [LARGE SCALE GENOMIC DNA]</scope>
    <source>
        <strain evidence="8 9">JPCC DA0580</strain>
    </source>
</reference>
<evidence type="ECO:0000256" key="1">
    <source>
        <dbReference type="ARBA" id="ARBA00004127"/>
    </source>
</evidence>
<keyword evidence="5 7" id="KW-1133">Transmembrane helix</keyword>
<feature type="transmembrane region" description="Helical" evidence="7">
    <location>
        <begin position="76"/>
        <end position="99"/>
    </location>
</feature>
<keyword evidence="6 7" id="KW-0472">Membrane</keyword>
<comment type="similarity">
    <text evidence="2">Belongs to the ATG22 family.</text>
</comment>
<protein>
    <recommendedName>
        <fullName evidence="10">Major facilitator superfamily (MFS) profile domain-containing protein</fullName>
    </recommendedName>
</protein>
<accession>A0A1Z5KGV1</accession>
<dbReference type="InParanoid" id="A0A1Z5KGV1"/>
<evidence type="ECO:0000256" key="7">
    <source>
        <dbReference type="SAM" id="Phobius"/>
    </source>
</evidence>
<evidence type="ECO:0008006" key="10">
    <source>
        <dbReference type="Google" id="ProtNLM"/>
    </source>
</evidence>
<sequence length="487" mass="52837">MTEDEYVPPQTHYIPRCMQYDNLHASGLAMDISARATITMSSLFLGPALLALADQEVAACGDLCHGRVYGFRPTSLLTNIATISSLLVSVILPLVGAVVDHSPYRKQVGASTAAGMVVCKMIEFSVGPSTWFFVSVLQIVFLVLFSFHMTAIYAYTADLSADVSKQTWYNTSFYVLMYASTLLFLATVLSIVSWKNLDNVGTARVSLALTSIISIICFSFAWTHLFTDRAPLRAVPPGMTLWTCGFLKVWNTTQRIATHYPALVWLMIAIAFGEAAASALIATSTTYMASVLKMEGSEVGIVFFTVLVCGIPGSKMADLLASRKWSPTHSLLICNGLFICATILASLVLRGPEDKNKVYLFASAWGVGLGWLHPVELSAFISLVEKGQEAEMMGIFLLVGQVLTWLPPLIFTVLSESGVSLGVGLGSLAVFFFCAVLALCGMGNYEAALRTLTERQNEEQIHGSELPSYDALAVESEDIPVSFAHFT</sequence>
<feature type="transmembrane region" description="Helical" evidence="7">
    <location>
        <begin position="175"/>
        <end position="194"/>
    </location>
</feature>
<evidence type="ECO:0000256" key="3">
    <source>
        <dbReference type="ARBA" id="ARBA00022448"/>
    </source>
</evidence>
<dbReference type="Pfam" id="PF11700">
    <property type="entry name" value="ATG22"/>
    <property type="match status" value="1"/>
</dbReference>
<evidence type="ECO:0000256" key="4">
    <source>
        <dbReference type="ARBA" id="ARBA00022692"/>
    </source>
</evidence>
<feature type="transmembrane region" description="Helical" evidence="7">
    <location>
        <begin position="262"/>
        <end position="281"/>
    </location>
</feature>
<dbReference type="GO" id="GO:0012505">
    <property type="term" value="C:endomembrane system"/>
    <property type="evidence" value="ECO:0007669"/>
    <property type="project" value="UniProtKB-SubCell"/>
</dbReference>
<evidence type="ECO:0000313" key="9">
    <source>
        <dbReference type="Proteomes" id="UP000198406"/>
    </source>
</evidence>
<feature type="transmembrane region" description="Helical" evidence="7">
    <location>
        <begin position="301"/>
        <end position="320"/>
    </location>
</feature>
<feature type="transmembrane region" description="Helical" evidence="7">
    <location>
        <begin position="206"/>
        <end position="226"/>
    </location>
</feature>
<proteinExistence type="inferred from homology"/>
<keyword evidence="4 7" id="KW-0812">Transmembrane</keyword>
<dbReference type="AlphaFoldDB" id="A0A1Z5KGV1"/>
<feature type="transmembrane region" description="Helical" evidence="7">
    <location>
        <begin position="395"/>
        <end position="414"/>
    </location>
</feature>
<evidence type="ECO:0000256" key="6">
    <source>
        <dbReference type="ARBA" id="ARBA00023136"/>
    </source>
</evidence>
<name>A0A1Z5KGV1_FISSO</name>
<organism evidence="8 9">
    <name type="scientific">Fistulifera solaris</name>
    <name type="common">Oleaginous diatom</name>
    <dbReference type="NCBI Taxonomy" id="1519565"/>
    <lineage>
        <taxon>Eukaryota</taxon>
        <taxon>Sar</taxon>
        <taxon>Stramenopiles</taxon>
        <taxon>Ochrophyta</taxon>
        <taxon>Bacillariophyta</taxon>
        <taxon>Bacillariophyceae</taxon>
        <taxon>Bacillariophycidae</taxon>
        <taxon>Naviculales</taxon>
        <taxon>Naviculaceae</taxon>
        <taxon>Fistulifera</taxon>
    </lineage>
</organism>
<dbReference type="SUPFAM" id="SSF103473">
    <property type="entry name" value="MFS general substrate transporter"/>
    <property type="match status" value="1"/>
</dbReference>
<keyword evidence="9" id="KW-1185">Reference proteome</keyword>
<dbReference type="OrthoDB" id="42657at2759"/>
<dbReference type="InterPro" id="IPR036259">
    <property type="entry name" value="MFS_trans_sf"/>
</dbReference>
<evidence type="ECO:0000256" key="2">
    <source>
        <dbReference type="ARBA" id="ARBA00006978"/>
    </source>
</evidence>
<evidence type="ECO:0000313" key="8">
    <source>
        <dbReference type="EMBL" id="GAX25550.1"/>
    </source>
</evidence>
<dbReference type="EMBL" id="BDSP01000228">
    <property type="protein sequence ID" value="GAX25550.1"/>
    <property type="molecule type" value="Genomic_DNA"/>
</dbReference>
<gene>
    <name evidence="8" type="ORF">FisN_28Hh018</name>
</gene>
<feature type="transmembrane region" description="Helical" evidence="7">
    <location>
        <begin position="332"/>
        <end position="352"/>
    </location>
</feature>
<evidence type="ECO:0000256" key="5">
    <source>
        <dbReference type="ARBA" id="ARBA00022989"/>
    </source>
</evidence>
<dbReference type="Proteomes" id="UP000198406">
    <property type="component" value="Unassembled WGS sequence"/>
</dbReference>
<dbReference type="PANTHER" id="PTHR23519:SF1">
    <property type="entry name" value="AUTOPHAGY-RELATED PROTEIN 22"/>
    <property type="match status" value="1"/>
</dbReference>
<comment type="subcellular location">
    <subcellularLocation>
        <location evidence="1">Endomembrane system</location>
        <topology evidence="1">Multi-pass membrane protein</topology>
    </subcellularLocation>
</comment>
<feature type="transmembrane region" description="Helical" evidence="7">
    <location>
        <begin position="420"/>
        <end position="440"/>
    </location>
</feature>
<keyword evidence="3" id="KW-0813">Transport</keyword>
<feature type="transmembrane region" description="Helical" evidence="7">
    <location>
        <begin position="358"/>
        <end position="383"/>
    </location>
</feature>
<dbReference type="InterPro" id="IPR024671">
    <property type="entry name" value="Atg22-like"/>
</dbReference>
<dbReference type="Gene3D" id="1.20.1250.20">
    <property type="entry name" value="MFS general substrate transporter like domains"/>
    <property type="match status" value="1"/>
</dbReference>